<dbReference type="EMBL" id="LT969433">
    <property type="protein sequence ID" value="SOV14676.1"/>
    <property type="molecule type" value="Genomic_DNA"/>
</dbReference>
<dbReference type="InterPro" id="IPR001932">
    <property type="entry name" value="PPM-type_phosphatase-like_dom"/>
</dbReference>
<comment type="catalytic activity">
    <reaction evidence="1">
        <text>O-phospho-L-threonyl-[protein] + H2O = L-threonyl-[protein] + phosphate</text>
        <dbReference type="Rhea" id="RHEA:47004"/>
        <dbReference type="Rhea" id="RHEA-COMP:11060"/>
        <dbReference type="Rhea" id="RHEA-COMP:11605"/>
        <dbReference type="ChEBI" id="CHEBI:15377"/>
        <dbReference type="ChEBI" id="CHEBI:30013"/>
        <dbReference type="ChEBI" id="CHEBI:43474"/>
        <dbReference type="ChEBI" id="CHEBI:61977"/>
        <dbReference type="EC" id="3.1.3.16"/>
    </reaction>
</comment>
<reference evidence="5" key="1">
    <citation type="submission" date="2016-09" db="EMBL/GenBank/DDBJ databases">
        <authorList>
            <consortium name="Pathogen Informatics"/>
            <person name="Sun Q."/>
            <person name="Inoue M."/>
        </authorList>
    </citation>
    <scope>NUCLEOTIDE SEQUENCE</scope>
</reference>
<gene>
    <name evidence="5" type="ORF">PGABG01_1007500</name>
</gene>
<feature type="domain" description="PPM-type phosphatase" evidence="4">
    <location>
        <begin position="208"/>
        <end position="440"/>
    </location>
</feature>
<accession>A0ABY1UNK5</accession>
<dbReference type="PANTHER" id="PTHR12320">
    <property type="entry name" value="PROTEIN PHOSPHATASE 2C"/>
    <property type="match status" value="1"/>
</dbReference>
<evidence type="ECO:0000256" key="1">
    <source>
        <dbReference type="RuleBase" id="RU366020"/>
    </source>
</evidence>
<dbReference type="InterPro" id="IPR039123">
    <property type="entry name" value="PPTC7"/>
</dbReference>
<organism evidence="5 6">
    <name type="scientific">Plasmodium gaboni</name>
    <dbReference type="NCBI Taxonomy" id="647221"/>
    <lineage>
        <taxon>Eukaryota</taxon>
        <taxon>Sar</taxon>
        <taxon>Alveolata</taxon>
        <taxon>Apicomplexa</taxon>
        <taxon>Aconoidasida</taxon>
        <taxon>Haemosporida</taxon>
        <taxon>Plasmodiidae</taxon>
        <taxon>Plasmodium</taxon>
        <taxon>Plasmodium (Laverania)</taxon>
    </lineage>
</organism>
<dbReference type="InterPro" id="IPR036457">
    <property type="entry name" value="PPM-type-like_dom_sf"/>
</dbReference>
<dbReference type="Pfam" id="PF07228">
    <property type="entry name" value="SpoIIE"/>
    <property type="match status" value="1"/>
</dbReference>
<dbReference type="SMART" id="SM00331">
    <property type="entry name" value="PP2C_SIG"/>
    <property type="match status" value="1"/>
</dbReference>
<feature type="chain" id="PRO_5045385041" description="Protein phosphatase" evidence="3">
    <location>
        <begin position="24"/>
        <end position="441"/>
    </location>
</feature>
<keyword evidence="1" id="KW-0460">Magnesium</keyword>
<dbReference type="Proteomes" id="UP000831156">
    <property type="component" value="Chromosome 10"/>
</dbReference>
<evidence type="ECO:0000259" key="4">
    <source>
        <dbReference type="PROSITE" id="PS51746"/>
    </source>
</evidence>
<dbReference type="SUPFAM" id="SSF81606">
    <property type="entry name" value="PP2C-like"/>
    <property type="match status" value="1"/>
</dbReference>
<evidence type="ECO:0000256" key="3">
    <source>
        <dbReference type="SAM" id="SignalP"/>
    </source>
</evidence>
<evidence type="ECO:0000313" key="5">
    <source>
        <dbReference type="EMBL" id="SOV14676.1"/>
    </source>
</evidence>
<dbReference type="EC" id="3.1.3.16" evidence="1"/>
<evidence type="ECO:0000313" key="6">
    <source>
        <dbReference type="Proteomes" id="UP000831156"/>
    </source>
</evidence>
<evidence type="ECO:0000256" key="2">
    <source>
        <dbReference type="SAM" id="MobiDB-lite"/>
    </source>
</evidence>
<feature type="compositionally biased region" description="Basic and acidic residues" evidence="2">
    <location>
        <begin position="105"/>
        <end position="117"/>
    </location>
</feature>
<comment type="catalytic activity">
    <reaction evidence="1">
        <text>O-phospho-L-seryl-[protein] + H2O = L-seryl-[protein] + phosphate</text>
        <dbReference type="Rhea" id="RHEA:20629"/>
        <dbReference type="Rhea" id="RHEA-COMP:9863"/>
        <dbReference type="Rhea" id="RHEA-COMP:11604"/>
        <dbReference type="ChEBI" id="CHEBI:15377"/>
        <dbReference type="ChEBI" id="CHEBI:29999"/>
        <dbReference type="ChEBI" id="CHEBI:43474"/>
        <dbReference type="ChEBI" id="CHEBI:83421"/>
        <dbReference type="EC" id="3.1.3.16"/>
    </reaction>
</comment>
<feature type="region of interest" description="Disordered" evidence="2">
    <location>
        <begin position="97"/>
        <end position="142"/>
    </location>
</feature>
<name>A0ABY1UNK5_9APIC</name>
<keyword evidence="6" id="KW-1185">Reference proteome</keyword>
<protein>
    <recommendedName>
        <fullName evidence="1">Protein phosphatase</fullName>
        <ecNumber evidence="1">3.1.3.16</ecNumber>
    </recommendedName>
</protein>
<dbReference type="SMART" id="SM00332">
    <property type="entry name" value="PP2Cc"/>
    <property type="match status" value="1"/>
</dbReference>
<comment type="similarity">
    <text evidence="1">Belongs to the PP2C family.</text>
</comment>
<keyword evidence="1" id="KW-0464">Manganese</keyword>
<comment type="cofactor">
    <cofactor evidence="1">
        <name>Mn(2+)</name>
        <dbReference type="ChEBI" id="CHEBI:29035"/>
    </cofactor>
</comment>
<sequence length="441" mass="51364">MFYICVHCIFIFLLLNNMLITHNRECSKSVQGLVVDTFNQKMNCLLKKEDFYIYRQNFNFFPKELQVQLRKKKNKIKNEKGVIDGVIDRITYKSAQQNKGNNNKNIDEKNKNVDKKHNINNQYNNNNNSNTKNVGNNRCNNGKKNYHTINDNKLGIRTTYAFLKNSIPFNFFHMVNNIYVTNKLKTNHWFSLNNKKEYSTNEEKPNFLTNYKIIKHPDKLESEDCCLNDQGFIAVADGVGSWIKYGINPRKYPEKFLQLLQKKINENENDNIQIEELLNYAYLNNDKEGSTTICLIIFNKNDNTVSTANIGDSQFLIIRNNQIIYRSKPQQYEFNFPYQLGSNAVSKPKDADIAHIEVKKNDIIVAGTDGLWDNLYDSQILTIVKENNFATLSEKIANEAFSYSKMKRWMSPFIKSYNKEFKCHKTGGKMDDITVSCAMVC</sequence>
<keyword evidence="1" id="KW-0479">Metal-binding</keyword>
<dbReference type="Gene3D" id="3.60.40.10">
    <property type="entry name" value="PPM-type phosphatase domain"/>
    <property type="match status" value="1"/>
</dbReference>
<keyword evidence="1" id="KW-0904">Protein phosphatase</keyword>
<dbReference type="CDD" id="cd00143">
    <property type="entry name" value="PP2Cc"/>
    <property type="match status" value="1"/>
</dbReference>
<feature type="compositionally biased region" description="Low complexity" evidence="2">
    <location>
        <begin position="119"/>
        <end position="137"/>
    </location>
</feature>
<comment type="cofactor">
    <cofactor evidence="1">
        <name>Mg(2+)</name>
        <dbReference type="ChEBI" id="CHEBI:18420"/>
    </cofactor>
</comment>
<keyword evidence="3" id="KW-0732">Signal</keyword>
<proteinExistence type="inferred from homology"/>
<dbReference type="PROSITE" id="PS51746">
    <property type="entry name" value="PPM_2"/>
    <property type="match status" value="1"/>
</dbReference>
<dbReference type="PANTHER" id="PTHR12320:SF1">
    <property type="entry name" value="PROTEIN PHOSPHATASE PTC7 HOMOLOG"/>
    <property type="match status" value="1"/>
</dbReference>
<keyword evidence="1" id="KW-0378">Hydrolase</keyword>
<feature type="signal peptide" evidence="3">
    <location>
        <begin position="1"/>
        <end position="23"/>
    </location>
</feature>